<keyword evidence="1" id="KW-0547">Nucleotide-binding</keyword>
<dbReference type="Gene3D" id="3.40.50.300">
    <property type="entry name" value="P-loop containing nucleotide triphosphate hydrolases"/>
    <property type="match status" value="1"/>
</dbReference>
<keyword evidence="2" id="KW-1185">Reference proteome</keyword>
<comment type="caution">
    <text evidence="1">The sequence shown here is derived from an EMBL/GenBank/DDBJ whole genome shotgun (WGS) entry which is preliminary data.</text>
</comment>
<sequence length="498" mass="53921">MEKPQRVLSRDAEWEALVRFIRHPDPHLRLGVVSGRRRVGKSFLLRALAEATDGLYVTAVAEEGSVAARRRLAAEVARYAGVPAELMADGGWELLLSAAVELTWRRGGVLVIDELPYWMGHSPEVPGLLQLLYDESQAGHGVPGGRVIVCGSAMSVMNELLSGTKALRGRAALDLCLRPFDLTTSARHWEIEDPGAALRVHAILGGSPGYRNLAGVPSPRDVADVDEWVAGTVLDPRQALFSGSEAEYLLREDPKFTGSALHYAIINAVANGASSPAKIGGLLEQPRTSLTRPIEALVSAGYLRYDSDPLWERRPVITVADPIVRFHNLITVPQRDLVDTGQSVEAWRRSRPVFVAGVLGPHFELCAREWLRGQADPALRGSAGTVAATVVNDRKGQAKHEIDVIALDKRAGRAVVSVVGEAKATVTRRSVADLERLERLKGALAEQGHDTGSAVLALFSMEGFQRDLVEVARRRGDVLLVGLPALMGREEPVVAPRT</sequence>
<protein>
    <submittedName>
        <fullName evidence="1">ATP-binding protein</fullName>
    </submittedName>
</protein>
<evidence type="ECO:0000313" key="1">
    <source>
        <dbReference type="EMBL" id="NJP89820.1"/>
    </source>
</evidence>
<proteinExistence type="predicted"/>
<keyword evidence="1" id="KW-0067">ATP-binding</keyword>
<dbReference type="PANTHER" id="PTHR34704">
    <property type="entry name" value="ATPASE"/>
    <property type="match status" value="1"/>
</dbReference>
<accession>A0ABX1AW25</accession>
<name>A0ABX1AW25_9ACTN</name>
<reference evidence="1 2" key="1">
    <citation type="submission" date="2020-03" db="EMBL/GenBank/DDBJ databases">
        <title>WGS of actinomycetes isolated from Thailand.</title>
        <authorList>
            <person name="Thawai C."/>
        </authorList>
    </citation>
    <scope>NUCLEOTIDE SEQUENCE [LARGE SCALE GENOMIC DNA]</scope>
    <source>
        <strain evidence="1 2">FMUSA5-5</strain>
    </source>
</reference>
<dbReference type="SUPFAM" id="SSF52540">
    <property type="entry name" value="P-loop containing nucleoside triphosphate hydrolases"/>
    <property type="match status" value="1"/>
</dbReference>
<dbReference type="GO" id="GO:0005524">
    <property type="term" value="F:ATP binding"/>
    <property type="evidence" value="ECO:0007669"/>
    <property type="project" value="UniProtKB-KW"/>
</dbReference>
<gene>
    <name evidence="1" type="ORF">HCN51_10240</name>
</gene>
<dbReference type="PANTHER" id="PTHR34704:SF2">
    <property type="entry name" value="ATPASE"/>
    <property type="match status" value="1"/>
</dbReference>
<organism evidence="1 2">
    <name type="scientific">Nonomuraea composti</name>
    <dbReference type="NCBI Taxonomy" id="2720023"/>
    <lineage>
        <taxon>Bacteria</taxon>
        <taxon>Bacillati</taxon>
        <taxon>Actinomycetota</taxon>
        <taxon>Actinomycetes</taxon>
        <taxon>Streptosporangiales</taxon>
        <taxon>Streptosporangiaceae</taxon>
        <taxon>Nonomuraea</taxon>
    </lineage>
</organism>
<dbReference type="Proteomes" id="UP000696294">
    <property type="component" value="Unassembled WGS sequence"/>
</dbReference>
<evidence type="ECO:0000313" key="2">
    <source>
        <dbReference type="Proteomes" id="UP000696294"/>
    </source>
</evidence>
<dbReference type="EMBL" id="JAATEP010000005">
    <property type="protein sequence ID" value="NJP89820.1"/>
    <property type="molecule type" value="Genomic_DNA"/>
</dbReference>
<dbReference type="RefSeq" id="WP_168009030.1">
    <property type="nucleotide sequence ID" value="NZ_JAATEP010000005.1"/>
</dbReference>
<dbReference type="InterPro" id="IPR027417">
    <property type="entry name" value="P-loop_NTPase"/>
</dbReference>